<evidence type="ECO:0000256" key="2">
    <source>
        <dbReference type="ARBA" id="ARBA00022737"/>
    </source>
</evidence>
<evidence type="ECO:0000256" key="4">
    <source>
        <dbReference type="ARBA" id="ARBA00023204"/>
    </source>
</evidence>
<evidence type="ECO:0000259" key="7">
    <source>
        <dbReference type="PROSITE" id="PS50172"/>
    </source>
</evidence>
<keyword evidence="4" id="KW-0234">DNA repair</keyword>
<dbReference type="PROSITE" id="PS50172">
    <property type="entry name" value="BRCT"/>
    <property type="match status" value="2"/>
</dbReference>
<feature type="region of interest" description="Disordered" evidence="6">
    <location>
        <begin position="387"/>
        <end position="584"/>
    </location>
</feature>
<feature type="compositionally biased region" description="Low complexity" evidence="6">
    <location>
        <begin position="192"/>
        <end position="205"/>
    </location>
</feature>
<dbReference type="GO" id="GO:0000012">
    <property type="term" value="P:single strand break repair"/>
    <property type="evidence" value="ECO:0007669"/>
    <property type="project" value="InterPro"/>
</dbReference>
<dbReference type="InterPro" id="IPR001357">
    <property type="entry name" value="BRCT_dom"/>
</dbReference>
<proteinExistence type="predicted"/>
<comment type="subcellular location">
    <subcellularLocation>
        <location evidence="1">Nucleus</location>
    </subcellularLocation>
</comment>
<dbReference type="InterPro" id="IPR008979">
    <property type="entry name" value="Galactose-bd-like_sf"/>
</dbReference>
<dbReference type="FunFam" id="3.40.50.10190:FF:000008">
    <property type="entry name" value="X-ray repair cross complementing 1"/>
    <property type="match status" value="1"/>
</dbReference>
<feature type="compositionally biased region" description="Basic and acidic residues" evidence="6">
    <location>
        <begin position="565"/>
        <end position="575"/>
    </location>
</feature>
<feature type="compositionally biased region" description="Polar residues" evidence="6">
    <location>
        <begin position="293"/>
        <end position="302"/>
    </location>
</feature>
<reference evidence="9" key="2">
    <citation type="submission" date="2023-11" db="UniProtKB">
        <authorList>
            <consortium name="WormBaseParasite"/>
        </authorList>
    </citation>
    <scope>IDENTIFICATION</scope>
</reference>
<dbReference type="WBParaSite" id="TREG1_79640.2">
    <property type="protein sequence ID" value="TREG1_79640.2"/>
    <property type="gene ID" value="TREG1_79640"/>
</dbReference>
<reference evidence="8" key="1">
    <citation type="submission" date="2022-06" db="EMBL/GenBank/DDBJ databases">
        <authorList>
            <person name="Berger JAMES D."/>
            <person name="Berger JAMES D."/>
        </authorList>
    </citation>
    <scope>NUCLEOTIDE SEQUENCE [LARGE SCALE GENOMIC DNA]</scope>
</reference>
<dbReference type="SUPFAM" id="SSF52113">
    <property type="entry name" value="BRCT domain"/>
    <property type="match status" value="2"/>
</dbReference>
<keyword evidence="2" id="KW-0677">Repeat</keyword>
<keyword evidence="8" id="KW-1185">Reference proteome</keyword>
<dbReference type="Pfam" id="PF16589">
    <property type="entry name" value="BRCT_2"/>
    <property type="match status" value="1"/>
</dbReference>
<dbReference type="GO" id="GO:0006303">
    <property type="term" value="P:double-strand break repair via nonhomologous end joining"/>
    <property type="evidence" value="ECO:0007669"/>
    <property type="project" value="InterPro"/>
</dbReference>
<accession>A0AA85KBK0</accession>
<dbReference type="Proteomes" id="UP000050795">
    <property type="component" value="Unassembled WGS sequence"/>
</dbReference>
<evidence type="ECO:0000256" key="5">
    <source>
        <dbReference type="ARBA" id="ARBA00023242"/>
    </source>
</evidence>
<dbReference type="PANTHER" id="PTHR11370:SF5">
    <property type="entry name" value="DNA REPAIR PROTEIN XRCC1"/>
    <property type="match status" value="1"/>
</dbReference>
<feature type="domain" description="BRCT" evidence="7">
    <location>
        <begin position="593"/>
        <end position="685"/>
    </location>
</feature>
<feature type="compositionally biased region" description="Low complexity" evidence="6">
    <location>
        <begin position="254"/>
        <end position="271"/>
    </location>
</feature>
<organism evidence="8 9">
    <name type="scientific">Trichobilharzia regenti</name>
    <name type="common">Nasal bird schistosome</name>
    <dbReference type="NCBI Taxonomy" id="157069"/>
    <lineage>
        <taxon>Eukaryota</taxon>
        <taxon>Metazoa</taxon>
        <taxon>Spiralia</taxon>
        <taxon>Lophotrochozoa</taxon>
        <taxon>Platyhelminthes</taxon>
        <taxon>Trematoda</taxon>
        <taxon>Digenea</taxon>
        <taxon>Strigeidida</taxon>
        <taxon>Schistosomatoidea</taxon>
        <taxon>Schistosomatidae</taxon>
        <taxon>Trichobilharzia</taxon>
    </lineage>
</organism>
<evidence type="ECO:0000313" key="9">
    <source>
        <dbReference type="WBParaSite" id="TREG1_79640.2"/>
    </source>
</evidence>
<feature type="compositionally biased region" description="Acidic residues" evidence="6">
    <location>
        <begin position="445"/>
        <end position="480"/>
    </location>
</feature>
<dbReference type="InterPro" id="IPR036420">
    <property type="entry name" value="BRCT_dom_sf"/>
</dbReference>
<feature type="region of interest" description="Disordered" evidence="6">
    <location>
        <begin position="169"/>
        <end position="302"/>
    </location>
</feature>
<dbReference type="AlphaFoldDB" id="A0AA85KBK0"/>
<evidence type="ECO:0000313" key="8">
    <source>
        <dbReference type="Proteomes" id="UP000050795"/>
    </source>
</evidence>
<dbReference type="SUPFAM" id="SSF49785">
    <property type="entry name" value="Galactose-binding domain-like"/>
    <property type="match status" value="1"/>
</dbReference>
<dbReference type="GO" id="GO:0003684">
    <property type="term" value="F:damaged DNA binding"/>
    <property type="evidence" value="ECO:0007669"/>
    <property type="project" value="InterPro"/>
</dbReference>
<dbReference type="CDD" id="cd17725">
    <property type="entry name" value="BRCT_XRCC1_rpt1"/>
    <property type="match status" value="1"/>
</dbReference>
<dbReference type="Pfam" id="PF00533">
    <property type="entry name" value="BRCT"/>
    <property type="match status" value="1"/>
</dbReference>
<dbReference type="SMART" id="SM00292">
    <property type="entry name" value="BRCT"/>
    <property type="match status" value="2"/>
</dbReference>
<dbReference type="Gene3D" id="2.60.120.260">
    <property type="entry name" value="Galactose-binding domain-like"/>
    <property type="match status" value="1"/>
</dbReference>
<evidence type="ECO:0000256" key="1">
    <source>
        <dbReference type="ARBA" id="ARBA00004123"/>
    </source>
</evidence>
<protein>
    <recommendedName>
        <fullName evidence="7">BRCT domain-containing protein</fullName>
    </recommendedName>
</protein>
<dbReference type="GO" id="GO:0006284">
    <property type="term" value="P:base-excision repair"/>
    <property type="evidence" value="ECO:0007669"/>
    <property type="project" value="InterPro"/>
</dbReference>
<feature type="domain" description="BRCT" evidence="7">
    <location>
        <begin position="297"/>
        <end position="384"/>
    </location>
</feature>
<dbReference type="Pfam" id="PF01834">
    <property type="entry name" value="XRCC1_N"/>
    <property type="match status" value="1"/>
</dbReference>
<keyword evidence="5" id="KW-0539">Nucleus</keyword>
<evidence type="ECO:0000256" key="3">
    <source>
        <dbReference type="ARBA" id="ARBA00022763"/>
    </source>
</evidence>
<evidence type="ECO:0000256" key="6">
    <source>
        <dbReference type="SAM" id="MobiDB-lite"/>
    </source>
</evidence>
<dbReference type="PANTHER" id="PTHR11370">
    <property type="entry name" value="DNA-REPAIR PROTEIN XRCC1"/>
    <property type="match status" value="1"/>
</dbReference>
<keyword evidence="3" id="KW-0227">DNA damage</keyword>
<feature type="compositionally biased region" description="Polar residues" evidence="6">
    <location>
        <begin position="212"/>
        <end position="223"/>
    </location>
</feature>
<dbReference type="FunFam" id="2.60.120.260:FF:000025">
    <property type="entry name" value="DNA repair protein XRCC1 isoform X1"/>
    <property type="match status" value="1"/>
</dbReference>
<dbReference type="Gene3D" id="3.40.50.10190">
    <property type="entry name" value="BRCT domain"/>
    <property type="match status" value="2"/>
</dbReference>
<feature type="compositionally biased region" description="Polar residues" evidence="6">
    <location>
        <begin position="231"/>
        <end position="253"/>
    </location>
</feature>
<feature type="compositionally biased region" description="Polar residues" evidence="6">
    <location>
        <begin position="272"/>
        <end position="282"/>
    </location>
</feature>
<dbReference type="GO" id="GO:0005634">
    <property type="term" value="C:nucleus"/>
    <property type="evidence" value="ECO:0007669"/>
    <property type="project" value="UniProtKB-SubCell"/>
</dbReference>
<name>A0AA85KBK0_TRIRE</name>
<sequence length="688" mass="76503">MPEIVPNRVVSFTSEDKAFPASNLLKGSSFSKWRCLTGGTKQEAVEFSFSEPVEISRIDIGNNGSAFIEVLVRRSASSEDPSVLLPSSSFMSPVDAKNETNLNRVRVFSGDQFTKSVASQKWDIVKFVCSQPFNKTLQYGISFVFFHTPATSNPQADNNKEIKVDSLISEEDTDSPEFKPGSLFQASRQTVSCSQDSSESKSSVSDKLIAAKQSTNVAATVNTPKPPVHQVNRQNTTPKVSNTVHHQPNQKPVSSSSSSAPSSSASSSSSSRHTTQQPPKTPETSEVRRTAKPSHSTSNKPLSNVIFTLSGYQNPLRSQIRDKALELGAKYRQDWTTDCTHLICAFPNTPKFNTVKGKGIIVSDKWITQCYETKSCVPWRSYRVGRAPSPPNATSVQPPTSNDSDDNDDSQSPPSRSTQRVPSLRMRGGRQNTSDDEWHPNSSDENPDNDDDGDEEWDDEEEEEDGEAEEDNDAEVDSSDELGGRRRKRKRATENKSARKRHRPSGGNNASTEAKRPARTNNPENEDTDDEIQRVMASSNNQAPDNPAAATTTTTTVSDGEQEEVDNHEIERDGENNNDDDDEDDIEQSAVENLPDIFINKHFFIHNKSIPKDEERLIERLIIAFAGTLHQYMNNEVQYVITRSDWDSEFDDALSSNANLIFTRPEWIFACDRTGQLEAYGLYQVKPL</sequence>
<dbReference type="InterPro" id="IPR045080">
    <property type="entry name" value="BRCT_XRCC1_rpt1"/>
</dbReference>
<dbReference type="InterPro" id="IPR002706">
    <property type="entry name" value="Xrcc1_N"/>
</dbReference>